<dbReference type="GO" id="GO:0042910">
    <property type="term" value="F:xenobiotic transmembrane transporter activity"/>
    <property type="evidence" value="ECO:0007669"/>
    <property type="project" value="TreeGrafter"/>
</dbReference>
<reference evidence="3 4" key="1">
    <citation type="submission" date="2018-10" db="EMBL/GenBank/DDBJ databases">
        <title>Draft Genome Sequence of Anaerotignum sp. KCTC 15736.</title>
        <authorList>
            <person name="Choi S.H."/>
            <person name="Kim J.S."/>
            <person name="Kang S.W."/>
            <person name="Lee J.S."/>
            <person name="Park S.H."/>
        </authorList>
    </citation>
    <scope>NUCLEOTIDE SEQUENCE [LARGE SCALE GENOMIC DNA]</scope>
    <source>
        <strain evidence="3 4">KCTC 15736</strain>
    </source>
</reference>
<feature type="transmembrane region" description="Helical" evidence="2">
    <location>
        <begin position="330"/>
        <end position="349"/>
    </location>
</feature>
<evidence type="ECO:0000313" key="3">
    <source>
        <dbReference type="EMBL" id="GCB29320.1"/>
    </source>
</evidence>
<accession>A0A401LCQ5</accession>
<dbReference type="SUPFAM" id="SSF82866">
    <property type="entry name" value="Multidrug efflux transporter AcrB transmembrane domain"/>
    <property type="match status" value="2"/>
</dbReference>
<dbReference type="Gene3D" id="1.20.1640.10">
    <property type="entry name" value="Multidrug efflux transporter AcrB transmembrane domain"/>
    <property type="match status" value="2"/>
</dbReference>
<dbReference type="Gene3D" id="3.30.70.1440">
    <property type="entry name" value="Multidrug efflux transporter AcrB pore domain"/>
    <property type="match status" value="1"/>
</dbReference>
<evidence type="ECO:0000256" key="2">
    <source>
        <dbReference type="SAM" id="Phobius"/>
    </source>
</evidence>
<sequence>MFSKLCIRKPVTTIMVTLMVFIAGIVSYFNLDQALMPDMDLPIAVVMTTYVGASPEEIEELISKPMEESLGSIANVDTVTSYSSTNSSMVLLQFVDGTDIDMAAVDMRDKIDQMKSTLPDAAGDPMVIKMDINAMPITIGVKAENMDLEALNDLLEDNVANRLERIEGVASVSLSGGITNEVRITVDPVKLAGYGLTTSTLSGLLAAENMNLPSGDLTQGNTTVAVRTIGEFTSVQEINNLPIPTSTGAVIHLSDVARVEQVEADRDSFTYINGEKGILLSVDKQSTANLVKVSQSLKDEIAKLQRDYPELEIDMLSDTSDYIEMSLSNITETALLAAVIAFFVLLLFLKNAVTAGIIAVSIPTSIMATFALMHVTDINMNMISMGGVAIGIGMLVDNSVVVLDSIYQYYERGYTAAESAEIGAKEVSMAIIASTLTTVAVFLPMALIGGTTGAMMKNLSFTIMYALIASVVVALTFVPMACALLLKRETKTFVWKNLKFLSFLDRWEGAIDTLSRKYEKLLKWALRHRKKTVLTVLLVFILSLCSIPLAGMDFMASMDEGVATISVDLPNGTDLDTTEETTLEVLYRLQDIPEADVVYANVGSGMLSSGTNSASITMNLVDAKDRKRSTEEVCDDIEKLLADIPGADITVSSSDSAMGSLASADVTMNVYGYDAATLVDVEDELIDKLSQVDGLSDVEGSTGDTVPEAKVTIDRAKASQYGITTASVAGALSTAISGSTATQYKLDGTEIDVVIRYDTNSVNYLTDLNNLTVTSAYGTQVPLSDVATITMDESATTIMRENQKNYITISANADNMSTSEAQKLVEKAMADIELPDGCTYQFSGMMEKMNDTFRSLEIAMVVAVLLVYMIMASQFESLRYPFIVMFSMPLAITGAIIGLLITGNTITMPAMMGFVMLIGMVVNNGIVLVDYTNQLMDRGMNCYDALTSAGPRRLRPILMTTLTTVLGMVPMALATSEGSEMMQALAIAVIFGLTLSTVVTLIFIPVLYMWMNERKRKSNARKTAKRIAKNAKQHAEELARERAAQNNAKPV</sequence>
<dbReference type="PANTHER" id="PTHR32063">
    <property type="match status" value="1"/>
</dbReference>
<feature type="compositionally biased region" description="Basic residues" evidence="1">
    <location>
        <begin position="1019"/>
        <end position="1032"/>
    </location>
</feature>
<dbReference type="EMBL" id="BHVZ01000001">
    <property type="protein sequence ID" value="GCB29320.1"/>
    <property type="molecule type" value="Genomic_DNA"/>
</dbReference>
<feature type="transmembrane region" description="Helical" evidence="2">
    <location>
        <begin position="954"/>
        <end position="973"/>
    </location>
</feature>
<dbReference type="Gene3D" id="3.30.70.1320">
    <property type="entry name" value="Multidrug efflux transporter AcrB pore domain like"/>
    <property type="match status" value="1"/>
</dbReference>
<organism evidence="3 4">
    <name type="scientific">Anaerotignum faecicola</name>
    <dbReference type="NCBI Taxonomy" id="2358141"/>
    <lineage>
        <taxon>Bacteria</taxon>
        <taxon>Bacillati</taxon>
        <taxon>Bacillota</taxon>
        <taxon>Clostridia</taxon>
        <taxon>Lachnospirales</taxon>
        <taxon>Anaerotignaceae</taxon>
        <taxon>Anaerotignum</taxon>
    </lineage>
</organism>
<feature type="transmembrane region" description="Helical" evidence="2">
    <location>
        <begin position="462"/>
        <end position="486"/>
    </location>
</feature>
<evidence type="ECO:0000313" key="4">
    <source>
        <dbReference type="Proteomes" id="UP000287361"/>
    </source>
</evidence>
<keyword evidence="2" id="KW-0812">Transmembrane</keyword>
<protein>
    <submittedName>
        <fullName evidence="3">Multidrug ABC transporter</fullName>
    </submittedName>
</protein>
<proteinExistence type="predicted"/>
<dbReference type="InterPro" id="IPR001036">
    <property type="entry name" value="Acrflvin-R"/>
</dbReference>
<comment type="caution">
    <text evidence="3">The sequence shown here is derived from an EMBL/GenBank/DDBJ whole genome shotgun (WGS) entry which is preliminary data.</text>
</comment>
<feature type="transmembrane region" description="Helical" evidence="2">
    <location>
        <begin position="356"/>
        <end position="376"/>
    </location>
</feature>
<dbReference type="Gene3D" id="3.30.2090.10">
    <property type="entry name" value="Multidrug efflux transporter AcrB TolC docking domain, DN and DC subdomains"/>
    <property type="match status" value="2"/>
</dbReference>
<gene>
    <name evidence="3" type="ORF">KGMB03357_09810</name>
</gene>
<dbReference type="OrthoDB" id="9757876at2"/>
<dbReference type="PANTHER" id="PTHR32063:SF0">
    <property type="entry name" value="SWARMING MOTILITY PROTEIN SWRC"/>
    <property type="match status" value="1"/>
</dbReference>
<dbReference type="GO" id="GO:0005886">
    <property type="term" value="C:plasma membrane"/>
    <property type="evidence" value="ECO:0007669"/>
    <property type="project" value="TreeGrafter"/>
</dbReference>
<keyword evidence="2" id="KW-0472">Membrane</keyword>
<feature type="transmembrane region" description="Helical" evidence="2">
    <location>
        <begin position="985"/>
        <end position="1011"/>
    </location>
</feature>
<name>A0A401LCQ5_9FIRM</name>
<dbReference type="AlphaFoldDB" id="A0A401LCQ5"/>
<dbReference type="SUPFAM" id="SSF82693">
    <property type="entry name" value="Multidrug efflux transporter AcrB pore domain, PN1, PN2, PC1 and PC2 subdomains"/>
    <property type="match status" value="3"/>
</dbReference>
<feature type="transmembrane region" description="Helical" evidence="2">
    <location>
        <begin position="852"/>
        <end position="870"/>
    </location>
</feature>
<dbReference type="Gene3D" id="3.30.70.1430">
    <property type="entry name" value="Multidrug efflux transporter AcrB pore domain"/>
    <property type="match status" value="2"/>
</dbReference>
<feature type="transmembrane region" description="Helical" evidence="2">
    <location>
        <begin position="882"/>
        <end position="901"/>
    </location>
</feature>
<feature type="transmembrane region" description="Helical" evidence="2">
    <location>
        <begin position="382"/>
        <end position="406"/>
    </location>
</feature>
<dbReference type="Pfam" id="PF00873">
    <property type="entry name" value="ACR_tran"/>
    <property type="match status" value="1"/>
</dbReference>
<dbReference type="PRINTS" id="PR00702">
    <property type="entry name" value="ACRIFLAVINRP"/>
</dbReference>
<feature type="transmembrane region" description="Helical" evidence="2">
    <location>
        <begin position="12"/>
        <end position="31"/>
    </location>
</feature>
<keyword evidence="4" id="KW-1185">Reference proteome</keyword>
<feature type="transmembrane region" description="Helical" evidence="2">
    <location>
        <begin position="532"/>
        <end position="551"/>
    </location>
</feature>
<evidence type="ECO:0000256" key="1">
    <source>
        <dbReference type="SAM" id="MobiDB-lite"/>
    </source>
</evidence>
<dbReference type="Proteomes" id="UP000287361">
    <property type="component" value="Unassembled WGS sequence"/>
</dbReference>
<feature type="compositionally biased region" description="Basic and acidic residues" evidence="1">
    <location>
        <begin position="1033"/>
        <end position="1043"/>
    </location>
</feature>
<keyword evidence="2" id="KW-1133">Transmembrane helix</keyword>
<feature type="region of interest" description="Disordered" evidence="1">
    <location>
        <begin position="1019"/>
        <end position="1051"/>
    </location>
</feature>
<feature type="transmembrane region" description="Helical" evidence="2">
    <location>
        <begin position="427"/>
        <end position="450"/>
    </location>
</feature>
<feature type="transmembrane region" description="Helical" evidence="2">
    <location>
        <begin position="913"/>
        <end position="933"/>
    </location>
</feature>
<dbReference type="SUPFAM" id="SSF82714">
    <property type="entry name" value="Multidrug efflux transporter AcrB TolC docking domain, DN and DC subdomains"/>
    <property type="match status" value="2"/>
</dbReference>
<dbReference type="InterPro" id="IPR027463">
    <property type="entry name" value="AcrB_DN_DC_subdom"/>
</dbReference>